<name>A0A2R5GHZ1_9STRA</name>
<dbReference type="InterPro" id="IPR045063">
    <property type="entry name" value="Dynamin_N"/>
</dbReference>
<protein>
    <submittedName>
        <fullName evidence="2">Dynamin</fullName>
    </submittedName>
</protein>
<dbReference type="Proteomes" id="UP000241890">
    <property type="component" value="Unassembled WGS sequence"/>
</dbReference>
<dbReference type="GO" id="GO:0005737">
    <property type="term" value="C:cytoplasm"/>
    <property type="evidence" value="ECO:0007669"/>
    <property type="project" value="TreeGrafter"/>
</dbReference>
<dbReference type="GO" id="GO:0008017">
    <property type="term" value="F:microtubule binding"/>
    <property type="evidence" value="ECO:0007669"/>
    <property type="project" value="TreeGrafter"/>
</dbReference>
<accession>A0A2R5GHZ1</accession>
<evidence type="ECO:0000313" key="3">
    <source>
        <dbReference type="Proteomes" id="UP000241890"/>
    </source>
</evidence>
<comment type="caution">
    <text evidence="2">The sequence shown here is derived from an EMBL/GenBank/DDBJ whole genome shotgun (WGS) entry which is preliminary data.</text>
</comment>
<dbReference type="Pfam" id="PF00350">
    <property type="entry name" value="Dynamin_N"/>
    <property type="match status" value="1"/>
</dbReference>
<dbReference type="SMART" id="SM00053">
    <property type="entry name" value="DYNc"/>
    <property type="match status" value="1"/>
</dbReference>
<dbReference type="SUPFAM" id="SSF52540">
    <property type="entry name" value="P-loop containing nucleoside triphosphate hydrolases"/>
    <property type="match status" value="1"/>
</dbReference>
<proteinExistence type="predicted"/>
<evidence type="ECO:0000259" key="1">
    <source>
        <dbReference type="SMART" id="SM00053"/>
    </source>
</evidence>
<gene>
    <name evidence="2" type="ORF">FCC1311_067302</name>
</gene>
<keyword evidence="3" id="KW-1185">Reference proteome</keyword>
<organism evidence="2 3">
    <name type="scientific">Hondaea fermentalgiana</name>
    <dbReference type="NCBI Taxonomy" id="2315210"/>
    <lineage>
        <taxon>Eukaryota</taxon>
        <taxon>Sar</taxon>
        <taxon>Stramenopiles</taxon>
        <taxon>Bigyra</taxon>
        <taxon>Labyrinthulomycetes</taxon>
        <taxon>Thraustochytrida</taxon>
        <taxon>Thraustochytriidae</taxon>
        <taxon>Hondaea</taxon>
    </lineage>
</organism>
<reference evidence="2 3" key="1">
    <citation type="submission" date="2017-12" db="EMBL/GenBank/DDBJ databases">
        <title>Sequencing, de novo assembly and annotation of complete genome of a new Thraustochytrid species, strain FCC1311.</title>
        <authorList>
            <person name="Sedici K."/>
            <person name="Godart F."/>
            <person name="Aiese Cigliano R."/>
            <person name="Sanseverino W."/>
            <person name="Barakat M."/>
            <person name="Ortet P."/>
            <person name="Marechal E."/>
            <person name="Cagnac O."/>
            <person name="Amato A."/>
        </authorList>
    </citation>
    <scope>NUCLEOTIDE SEQUENCE [LARGE SCALE GENOMIC DNA]</scope>
</reference>
<dbReference type="InterPro" id="IPR027417">
    <property type="entry name" value="P-loop_NTPase"/>
</dbReference>
<dbReference type="InterPro" id="IPR001401">
    <property type="entry name" value="Dynamin_GTPase"/>
</dbReference>
<dbReference type="AlphaFoldDB" id="A0A2R5GHZ1"/>
<dbReference type="GO" id="GO:0005525">
    <property type="term" value="F:GTP binding"/>
    <property type="evidence" value="ECO:0007669"/>
    <property type="project" value="InterPro"/>
</dbReference>
<dbReference type="PANTHER" id="PTHR11566:SF21">
    <property type="entry name" value="DYNAMIN RELATED PROTEIN 1, ISOFORM A"/>
    <property type="match status" value="1"/>
</dbReference>
<dbReference type="PANTHER" id="PTHR11566">
    <property type="entry name" value="DYNAMIN"/>
    <property type="match status" value="1"/>
</dbReference>
<sequence>MDDAASDDSWVHLDRTAFEVLSIIDCVELTNEDVRAAYDKQIGTATEEHQRRRLHEAFRTIETEACRNGYRLALSPYQQEQEQGEDGIDDTLEAAGTEGEPRTAQVNSLHNKGIAGVLCAPDAPYAKLLQAALKVQGNFELELPQIIVCGTENQGKSSTLERIAMRDIFPRDSRFCTRMPVRLMLRTSRHQNQVTIRVKNLDTGEIVRETDPRICVTGDQTDEPFSSQVAELIREFISKEHPEDNFRHVVINREVQIEIRAPSVPTIDLVDLPGMVTAPEAAREATMSITKRMLRQEHVLVLAVVSARSESLHNNGIWPLLREAKKPTVVVLTRVDMPGGEENLKARLERDPAVMPDDVKVDCVVPVANRDTRKHVDMTSLRDSFAQEVIALRKACDSEDMEYDADRHGMSGVLNALNEMIRVYMRDQWVDAELKRCRDALKVRFSNLWDLGMTPRAITQEMVKDEIKRGLDVFMDMPTAKLLGEIDVPAFLNFMLDFPRSKTLARRAHLFRDHKAELKDQIVGLAYTTWDIYKELVMREVLDKSKIPLKIGRFFFVRKHIENTLDTSFNAASEAIVEKAFLCAAAQLKDALLKKSDTIDPEQIWSNVRESVFVSLAGSFSAEALSESLYSGCEFELREAPKVLETRSGIEEQIDAVYRTVHVLQELQDLEDLPEDFQYAKFLTEGGITDELQTSLKEETFPQNFLHGTTASVLHEEGLCDEEESVSGFGVGSLFASDDGGY</sequence>
<dbReference type="InParanoid" id="A0A2R5GHZ1"/>
<dbReference type="OrthoDB" id="116917at2759"/>
<feature type="domain" description="Dynamin GTPase" evidence="1">
    <location>
        <begin position="123"/>
        <end position="375"/>
    </location>
</feature>
<dbReference type="GO" id="GO:0005874">
    <property type="term" value="C:microtubule"/>
    <property type="evidence" value="ECO:0007669"/>
    <property type="project" value="TreeGrafter"/>
</dbReference>
<dbReference type="EMBL" id="BEYU01000077">
    <property type="protein sequence ID" value="GBG30510.1"/>
    <property type="molecule type" value="Genomic_DNA"/>
</dbReference>
<dbReference type="Gene3D" id="3.40.50.300">
    <property type="entry name" value="P-loop containing nucleotide triphosphate hydrolases"/>
    <property type="match status" value="1"/>
</dbReference>
<dbReference type="InterPro" id="IPR022812">
    <property type="entry name" value="Dynamin"/>
</dbReference>
<evidence type="ECO:0000313" key="2">
    <source>
        <dbReference type="EMBL" id="GBG30510.1"/>
    </source>
</evidence>
<dbReference type="GO" id="GO:0016020">
    <property type="term" value="C:membrane"/>
    <property type="evidence" value="ECO:0007669"/>
    <property type="project" value="TreeGrafter"/>
</dbReference>
<dbReference type="PRINTS" id="PR00195">
    <property type="entry name" value="DYNAMIN"/>
</dbReference>
<dbReference type="GO" id="GO:0003924">
    <property type="term" value="F:GTPase activity"/>
    <property type="evidence" value="ECO:0007669"/>
    <property type="project" value="InterPro"/>
</dbReference>